<keyword evidence="2" id="KW-1185">Reference proteome</keyword>
<protein>
    <submittedName>
        <fullName evidence="1">Acyl-CoA N-acyltransferase</fullName>
    </submittedName>
</protein>
<accession>A0ACB6QGG4</accession>
<gene>
    <name evidence="1" type="ORF">BDR25DRAFT_306440</name>
</gene>
<name>A0ACB6QGG4_9PLEO</name>
<evidence type="ECO:0000313" key="2">
    <source>
        <dbReference type="Proteomes" id="UP000799755"/>
    </source>
</evidence>
<sequence length="253" mass="27713">MLQSSITAWLKKPASVITADTSLSKSQHITTSLPKIKATQDESVLSDEEASIPVPQAQPSPVPTSFSLPPLPPNVVLVPLTEDLIPAFKRLNSLTLPVAYPTQFYTETMAEPNHSVTLMALWHPKPPTDPPSDDTEKPHLIGALSCRLLPSSTLYISTLCLLSPYRSHGIATHLLQRIVAKASQEHGVKYVTAHVWEANDDGLEWYKKRGFETLGKEEGYYRKLKPGGAVLVRKWIGVGHFLGDTQASSTTKG</sequence>
<organism evidence="1 2">
    <name type="scientific">Lindgomyces ingoldianus</name>
    <dbReference type="NCBI Taxonomy" id="673940"/>
    <lineage>
        <taxon>Eukaryota</taxon>
        <taxon>Fungi</taxon>
        <taxon>Dikarya</taxon>
        <taxon>Ascomycota</taxon>
        <taxon>Pezizomycotina</taxon>
        <taxon>Dothideomycetes</taxon>
        <taxon>Pleosporomycetidae</taxon>
        <taxon>Pleosporales</taxon>
        <taxon>Lindgomycetaceae</taxon>
        <taxon>Lindgomyces</taxon>
    </lineage>
</organism>
<reference evidence="1" key="1">
    <citation type="journal article" date="2020" name="Stud. Mycol.">
        <title>101 Dothideomycetes genomes: a test case for predicting lifestyles and emergence of pathogens.</title>
        <authorList>
            <person name="Haridas S."/>
            <person name="Albert R."/>
            <person name="Binder M."/>
            <person name="Bloem J."/>
            <person name="Labutti K."/>
            <person name="Salamov A."/>
            <person name="Andreopoulos B."/>
            <person name="Baker S."/>
            <person name="Barry K."/>
            <person name="Bills G."/>
            <person name="Bluhm B."/>
            <person name="Cannon C."/>
            <person name="Castanera R."/>
            <person name="Culley D."/>
            <person name="Daum C."/>
            <person name="Ezra D."/>
            <person name="Gonzalez J."/>
            <person name="Henrissat B."/>
            <person name="Kuo A."/>
            <person name="Liang C."/>
            <person name="Lipzen A."/>
            <person name="Lutzoni F."/>
            <person name="Magnuson J."/>
            <person name="Mondo S."/>
            <person name="Nolan M."/>
            <person name="Ohm R."/>
            <person name="Pangilinan J."/>
            <person name="Park H.-J."/>
            <person name="Ramirez L."/>
            <person name="Alfaro M."/>
            <person name="Sun H."/>
            <person name="Tritt A."/>
            <person name="Yoshinaga Y."/>
            <person name="Zwiers L.-H."/>
            <person name="Turgeon B."/>
            <person name="Goodwin S."/>
            <person name="Spatafora J."/>
            <person name="Crous P."/>
            <person name="Grigoriev I."/>
        </authorList>
    </citation>
    <scope>NUCLEOTIDE SEQUENCE</scope>
    <source>
        <strain evidence="1">ATCC 200398</strain>
    </source>
</reference>
<comment type="caution">
    <text evidence="1">The sequence shown here is derived from an EMBL/GenBank/DDBJ whole genome shotgun (WGS) entry which is preliminary data.</text>
</comment>
<dbReference type="Proteomes" id="UP000799755">
    <property type="component" value="Unassembled WGS sequence"/>
</dbReference>
<evidence type="ECO:0000313" key="1">
    <source>
        <dbReference type="EMBL" id="KAF2465975.1"/>
    </source>
</evidence>
<dbReference type="EMBL" id="MU003527">
    <property type="protein sequence ID" value="KAF2465975.1"/>
    <property type="molecule type" value="Genomic_DNA"/>
</dbReference>
<proteinExistence type="predicted"/>